<dbReference type="Pfam" id="PF16152">
    <property type="entry name" value="DUF4860"/>
    <property type="match status" value="1"/>
</dbReference>
<keyword evidence="3" id="KW-1185">Reference proteome</keyword>
<dbReference type="InterPro" id="IPR032340">
    <property type="entry name" value="DUF4860"/>
</dbReference>
<reference evidence="2 3" key="1">
    <citation type="submission" date="2020-08" db="EMBL/GenBank/DDBJ databases">
        <authorList>
            <person name="Liu C."/>
            <person name="Sun Q."/>
        </authorList>
    </citation>
    <scope>NUCLEOTIDE SEQUENCE [LARGE SCALE GENOMIC DNA]</scope>
    <source>
        <strain evidence="2 3">NSJ-29</strain>
    </source>
</reference>
<dbReference type="KEGG" id="whj:H9Q79_13695"/>
<dbReference type="Proteomes" id="UP000515860">
    <property type="component" value="Chromosome"/>
</dbReference>
<keyword evidence="1" id="KW-0812">Transmembrane</keyword>
<sequence length="166" mass="17626">MKAKEKKHVTELLFTVALFCVFLISAVFVIVIGANVYRNTQKASDANYGMRTSLSYIMEKIRQGDVNGGISIGELNDGTPALLIASDYQDISYTTYIYSSGGEMKELFIRDGSSADARDGTSLIQDATLSFEDLGGSLFRITVTDGGGTASSVLVHPSSTGEGGAS</sequence>
<keyword evidence="1" id="KW-0472">Membrane</keyword>
<feature type="transmembrane region" description="Helical" evidence="1">
    <location>
        <begin position="12"/>
        <end position="37"/>
    </location>
</feature>
<protein>
    <submittedName>
        <fullName evidence="2">DUF4860 domain-containing protein</fullName>
    </submittedName>
</protein>
<gene>
    <name evidence="2" type="ORF">H9Q79_13695</name>
</gene>
<proteinExistence type="predicted"/>
<organism evidence="2 3">
    <name type="scientific">Wansuia hejianensis</name>
    <dbReference type="NCBI Taxonomy" id="2763667"/>
    <lineage>
        <taxon>Bacteria</taxon>
        <taxon>Bacillati</taxon>
        <taxon>Bacillota</taxon>
        <taxon>Clostridia</taxon>
        <taxon>Lachnospirales</taxon>
        <taxon>Lachnospiraceae</taxon>
        <taxon>Wansuia</taxon>
    </lineage>
</organism>
<dbReference type="AlphaFoldDB" id="A0A7G9GAX2"/>
<keyword evidence="1" id="KW-1133">Transmembrane helix</keyword>
<evidence type="ECO:0000313" key="2">
    <source>
        <dbReference type="EMBL" id="QNM07954.1"/>
    </source>
</evidence>
<evidence type="ECO:0000313" key="3">
    <source>
        <dbReference type="Proteomes" id="UP000515860"/>
    </source>
</evidence>
<dbReference type="EMBL" id="CP060635">
    <property type="protein sequence ID" value="QNM07954.1"/>
    <property type="molecule type" value="Genomic_DNA"/>
</dbReference>
<name>A0A7G9GAX2_9FIRM</name>
<dbReference type="RefSeq" id="WP_118644298.1">
    <property type="nucleotide sequence ID" value="NZ_CP060635.1"/>
</dbReference>
<accession>A0A7G9GAX2</accession>
<evidence type="ECO:0000256" key="1">
    <source>
        <dbReference type="SAM" id="Phobius"/>
    </source>
</evidence>